<keyword evidence="1" id="KW-0812">Transmembrane</keyword>
<reference evidence="2" key="1">
    <citation type="journal article" date="2015" name="Nature">
        <title>Complex archaea that bridge the gap between prokaryotes and eukaryotes.</title>
        <authorList>
            <person name="Spang A."/>
            <person name="Saw J.H."/>
            <person name="Jorgensen S.L."/>
            <person name="Zaremba-Niedzwiedzka K."/>
            <person name="Martijn J."/>
            <person name="Lind A.E."/>
            <person name="van Eijk R."/>
            <person name="Schleper C."/>
            <person name="Guy L."/>
            <person name="Ettema T.J."/>
        </authorList>
    </citation>
    <scope>NUCLEOTIDE SEQUENCE</scope>
</reference>
<keyword evidence="1" id="KW-1133">Transmembrane helix</keyword>
<name>A0A0F9RBE6_9ZZZZ</name>
<accession>A0A0F9RBE6</accession>
<feature type="transmembrane region" description="Helical" evidence="1">
    <location>
        <begin position="55"/>
        <end position="75"/>
    </location>
</feature>
<protein>
    <submittedName>
        <fullName evidence="2">Uncharacterized protein</fullName>
    </submittedName>
</protein>
<evidence type="ECO:0000256" key="1">
    <source>
        <dbReference type="SAM" id="Phobius"/>
    </source>
</evidence>
<gene>
    <name evidence="2" type="ORF">LCGC14_0914740</name>
</gene>
<sequence>MSRLLLFVVIIALVVAIVALLVTIAGRILEAGRAAFEPLDEYSKEGRMAPTPFQQITYAALILLLLGIATGWLGGL</sequence>
<dbReference type="AlphaFoldDB" id="A0A0F9RBE6"/>
<evidence type="ECO:0000313" key="2">
    <source>
        <dbReference type="EMBL" id="KKN22491.1"/>
    </source>
</evidence>
<keyword evidence="1" id="KW-0472">Membrane</keyword>
<dbReference type="EMBL" id="LAZR01003057">
    <property type="protein sequence ID" value="KKN22491.1"/>
    <property type="molecule type" value="Genomic_DNA"/>
</dbReference>
<organism evidence="2">
    <name type="scientific">marine sediment metagenome</name>
    <dbReference type="NCBI Taxonomy" id="412755"/>
    <lineage>
        <taxon>unclassified sequences</taxon>
        <taxon>metagenomes</taxon>
        <taxon>ecological metagenomes</taxon>
    </lineage>
</organism>
<proteinExistence type="predicted"/>
<comment type="caution">
    <text evidence="2">The sequence shown here is derived from an EMBL/GenBank/DDBJ whole genome shotgun (WGS) entry which is preliminary data.</text>
</comment>